<evidence type="ECO:0000313" key="1">
    <source>
        <dbReference type="EMBL" id="MBB6038026.1"/>
    </source>
</evidence>
<dbReference type="EMBL" id="JACHGT010000014">
    <property type="protein sequence ID" value="MBB6038026.1"/>
    <property type="molecule type" value="Genomic_DNA"/>
</dbReference>
<protein>
    <submittedName>
        <fullName evidence="1">Nucleoside-triphosphatase THEP1</fullName>
    </submittedName>
</protein>
<keyword evidence="2" id="KW-1185">Reference proteome</keyword>
<evidence type="ECO:0000313" key="2">
    <source>
        <dbReference type="Proteomes" id="UP000548476"/>
    </source>
</evidence>
<proteinExistence type="predicted"/>
<dbReference type="AlphaFoldDB" id="A0A841FPK0"/>
<dbReference type="InterPro" id="IPR027417">
    <property type="entry name" value="P-loop_NTPase"/>
</dbReference>
<sequence>MAGVGKTQLVLQVARRALDAGWFTGGVLFADMAASEQDRARLYRTILGAHRAP</sequence>
<organism evidence="1 2">
    <name type="scientific">Phytomonospora endophytica</name>
    <dbReference type="NCBI Taxonomy" id="714109"/>
    <lineage>
        <taxon>Bacteria</taxon>
        <taxon>Bacillati</taxon>
        <taxon>Actinomycetota</taxon>
        <taxon>Actinomycetes</taxon>
        <taxon>Micromonosporales</taxon>
        <taxon>Micromonosporaceae</taxon>
        <taxon>Phytomonospora</taxon>
    </lineage>
</organism>
<dbReference type="Gene3D" id="3.40.50.300">
    <property type="entry name" value="P-loop containing nucleotide triphosphate hydrolases"/>
    <property type="match status" value="1"/>
</dbReference>
<dbReference type="RefSeq" id="WP_184790822.1">
    <property type="nucleotide sequence ID" value="NZ_BONT01000066.1"/>
</dbReference>
<comment type="caution">
    <text evidence="1">The sequence shown here is derived from an EMBL/GenBank/DDBJ whole genome shotgun (WGS) entry which is preliminary data.</text>
</comment>
<accession>A0A841FPK0</accession>
<dbReference type="Proteomes" id="UP000548476">
    <property type="component" value="Unassembled WGS sequence"/>
</dbReference>
<gene>
    <name evidence="1" type="ORF">HNR73_005906</name>
</gene>
<name>A0A841FPK0_9ACTN</name>
<reference evidence="1 2" key="1">
    <citation type="submission" date="2020-08" db="EMBL/GenBank/DDBJ databases">
        <title>Genomic Encyclopedia of Type Strains, Phase IV (KMG-IV): sequencing the most valuable type-strain genomes for metagenomic binning, comparative biology and taxonomic classification.</title>
        <authorList>
            <person name="Goeker M."/>
        </authorList>
    </citation>
    <scope>NUCLEOTIDE SEQUENCE [LARGE SCALE GENOMIC DNA]</scope>
    <source>
        <strain evidence="1 2">YIM 65646</strain>
    </source>
</reference>